<sequence>LFSPVALVKVESRAAKGDRYNEYFEYEVKYEKLFQWWHYWVGEATIIADAPKTLQINRKCGILLKLGQEYVLGCRRFSQCHFVRPRHSLTNKELELIQKQ</sequence>
<proteinExistence type="predicted"/>
<dbReference type="SUPFAM" id="SSF50242">
    <property type="entry name" value="TIMP-like"/>
    <property type="match status" value="1"/>
</dbReference>
<evidence type="ECO:0000313" key="2">
    <source>
        <dbReference type="Proteomes" id="UP000054047"/>
    </source>
</evidence>
<reference evidence="1 2" key="1">
    <citation type="submission" date="2013-12" db="EMBL/GenBank/DDBJ databases">
        <title>Draft genome of the parsitic nematode Ancylostoma duodenale.</title>
        <authorList>
            <person name="Mitreva M."/>
        </authorList>
    </citation>
    <scope>NUCLEOTIDE SEQUENCE [LARGE SCALE GENOMIC DNA]</scope>
    <source>
        <strain evidence="1 2">Zhejiang</strain>
    </source>
</reference>
<accession>A0A0C2FGW4</accession>
<dbReference type="InterPro" id="IPR008993">
    <property type="entry name" value="TIMP-like_OB-fold"/>
</dbReference>
<protein>
    <submittedName>
        <fullName evidence="1">Uncharacterized protein</fullName>
    </submittedName>
</protein>
<name>A0A0C2FGW4_9BILA</name>
<dbReference type="AlphaFoldDB" id="A0A0C2FGW4"/>
<dbReference type="Pfam" id="PF21556">
    <property type="entry name" value="AceES-2"/>
    <property type="match status" value="1"/>
</dbReference>
<evidence type="ECO:0000313" key="1">
    <source>
        <dbReference type="EMBL" id="KIH47820.1"/>
    </source>
</evidence>
<organism evidence="1 2">
    <name type="scientific">Ancylostoma duodenale</name>
    <dbReference type="NCBI Taxonomy" id="51022"/>
    <lineage>
        <taxon>Eukaryota</taxon>
        <taxon>Metazoa</taxon>
        <taxon>Ecdysozoa</taxon>
        <taxon>Nematoda</taxon>
        <taxon>Chromadorea</taxon>
        <taxon>Rhabditida</taxon>
        <taxon>Rhabditina</taxon>
        <taxon>Rhabditomorpha</taxon>
        <taxon>Strongyloidea</taxon>
        <taxon>Ancylostomatidae</taxon>
        <taxon>Ancylostomatinae</taxon>
        <taxon>Ancylostoma</taxon>
    </lineage>
</organism>
<dbReference type="Proteomes" id="UP000054047">
    <property type="component" value="Unassembled WGS sequence"/>
</dbReference>
<dbReference type="OrthoDB" id="5843730at2759"/>
<dbReference type="InterPro" id="IPR049084">
    <property type="entry name" value="AceES-2"/>
</dbReference>
<feature type="non-terminal residue" evidence="1">
    <location>
        <position position="1"/>
    </location>
</feature>
<keyword evidence="2" id="KW-1185">Reference proteome</keyword>
<dbReference type="Gene3D" id="2.40.50.780">
    <property type="match status" value="1"/>
</dbReference>
<dbReference type="EMBL" id="KN765528">
    <property type="protein sequence ID" value="KIH47820.1"/>
    <property type="molecule type" value="Genomic_DNA"/>
</dbReference>
<gene>
    <name evidence="1" type="ORF">ANCDUO_22115</name>
</gene>